<feature type="domain" description="Aminotransferase class I/classII large" evidence="7">
    <location>
        <begin position="34"/>
        <end position="393"/>
    </location>
</feature>
<evidence type="ECO:0000256" key="3">
    <source>
        <dbReference type="ARBA" id="ARBA00022576"/>
    </source>
</evidence>
<dbReference type="STRING" id="412690.SAMN04489834_0433"/>
<dbReference type="AlphaFoldDB" id="A0A1H1MML7"/>
<evidence type="ECO:0000256" key="6">
    <source>
        <dbReference type="RuleBase" id="RU000481"/>
    </source>
</evidence>
<dbReference type="PRINTS" id="PR00753">
    <property type="entry name" value="ACCSYNTHASE"/>
</dbReference>
<organism evidence="8 9">
    <name type="scientific">Microterricola viridarii</name>
    <dbReference type="NCBI Taxonomy" id="412690"/>
    <lineage>
        <taxon>Bacteria</taxon>
        <taxon>Bacillati</taxon>
        <taxon>Actinomycetota</taxon>
        <taxon>Actinomycetes</taxon>
        <taxon>Micrococcales</taxon>
        <taxon>Microbacteriaceae</taxon>
        <taxon>Microterricola</taxon>
    </lineage>
</organism>
<dbReference type="OrthoDB" id="9763453at2"/>
<evidence type="ECO:0000256" key="1">
    <source>
        <dbReference type="ARBA" id="ARBA00001933"/>
    </source>
</evidence>
<sequence length="401" mass="43438">MTDLTVSRLLASVSESAPQAIDALAKLYSSQGRPVIAFGAGEPDFDTPAFITEAAKRAIDEPKNHHYSGPTGLPELRTAIAEYTSGYSGTSFSAADVAVANGGKQAIFNTLSAVLNPGDEVILPAPYWTSYPEQIKLAGGITVPVETDSESGYKTTVAQLERARTPRTKLLIFTSPSNPTGSVYTEDEIRAIGRWVTENRIWVMSDEIYHDFVYDAASFTSISRFVPRDQLIIVNGLAKSHVLTGWRLGWAISTPAVIEAVKNFQSHTTGNVSNISQRAALAALADNSDFPGQMRAVFNRRRLIAYDILKTVPGFVVPKPLGAFYIFPDVRAVLDGALKLNGAPVTSTLQLSTLLLEEVDVAVVPGEAFGAPGHLRFSYALDDSQLVEGLERIRNFLTSHY</sequence>
<dbReference type="Gene3D" id="3.90.1150.10">
    <property type="entry name" value="Aspartate Aminotransferase, domain 1"/>
    <property type="match status" value="1"/>
</dbReference>
<dbReference type="GO" id="GO:0006520">
    <property type="term" value="P:amino acid metabolic process"/>
    <property type="evidence" value="ECO:0007669"/>
    <property type="project" value="InterPro"/>
</dbReference>
<dbReference type="GO" id="GO:0008483">
    <property type="term" value="F:transaminase activity"/>
    <property type="evidence" value="ECO:0007669"/>
    <property type="project" value="UniProtKB-KW"/>
</dbReference>
<comment type="similarity">
    <text evidence="2 6">Belongs to the class-I pyridoxal-phosphate-dependent aminotransferase family.</text>
</comment>
<evidence type="ECO:0000313" key="8">
    <source>
        <dbReference type="EMBL" id="SDR87850.1"/>
    </source>
</evidence>
<dbReference type="InterPro" id="IPR050596">
    <property type="entry name" value="AspAT/PAT-like"/>
</dbReference>
<accession>A0A1H1MML7</accession>
<dbReference type="PROSITE" id="PS00105">
    <property type="entry name" value="AA_TRANSFER_CLASS_1"/>
    <property type="match status" value="1"/>
</dbReference>
<keyword evidence="5" id="KW-0663">Pyridoxal phosphate</keyword>
<dbReference type="RefSeq" id="WP_083362580.1">
    <property type="nucleotide sequence ID" value="NZ_LT629742.1"/>
</dbReference>
<evidence type="ECO:0000313" key="9">
    <source>
        <dbReference type="Proteomes" id="UP000181956"/>
    </source>
</evidence>
<evidence type="ECO:0000256" key="2">
    <source>
        <dbReference type="ARBA" id="ARBA00007441"/>
    </source>
</evidence>
<evidence type="ECO:0000256" key="5">
    <source>
        <dbReference type="ARBA" id="ARBA00022898"/>
    </source>
</evidence>
<keyword evidence="3 6" id="KW-0032">Aminotransferase</keyword>
<dbReference type="PANTHER" id="PTHR46383">
    <property type="entry name" value="ASPARTATE AMINOTRANSFERASE"/>
    <property type="match status" value="1"/>
</dbReference>
<reference evidence="9" key="1">
    <citation type="submission" date="2016-10" db="EMBL/GenBank/DDBJ databases">
        <authorList>
            <person name="Varghese N."/>
            <person name="Submissions S."/>
        </authorList>
    </citation>
    <scope>NUCLEOTIDE SEQUENCE [LARGE SCALE GENOMIC DNA]</scope>
    <source>
        <strain evidence="9">DSM 21772</strain>
    </source>
</reference>
<evidence type="ECO:0000256" key="4">
    <source>
        <dbReference type="ARBA" id="ARBA00022679"/>
    </source>
</evidence>
<keyword evidence="9" id="KW-1185">Reference proteome</keyword>
<comment type="cofactor">
    <cofactor evidence="1 6">
        <name>pyridoxal 5'-phosphate</name>
        <dbReference type="ChEBI" id="CHEBI:597326"/>
    </cofactor>
</comment>
<dbReference type="SUPFAM" id="SSF53383">
    <property type="entry name" value="PLP-dependent transferases"/>
    <property type="match status" value="1"/>
</dbReference>
<keyword evidence="4 6" id="KW-0808">Transferase</keyword>
<dbReference type="Gene3D" id="3.40.640.10">
    <property type="entry name" value="Type I PLP-dependent aspartate aminotransferase-like (Major domain)"/>
    <property type="match status" value="1"/>
</dbReference>
<dbReference type="Proteomes" id="UP000181956">
    <property type="component" value="Chromosome I"/>
</dbReference>
<dbReference type="InterPro" id="IPR015422">
    <property type="entry name" value="PyrdxlP-dep_Trfase_small"/>
</dbReference>
<dbReference type="Pfam" id="PF00155">
    <property type="entry name" value="Aminotran_1_2"/>
    <property type="match status" value="1"/>
</dbReference>
<dbReference type="CDD" id="cd00609">
    <property type="entry name" value="AAT_like"/>
    <property type="match status" value="1"/>
</dbReference>
<protein>
    <recommendedName>
        <fullName evidence="6">Aminotransferase</fullName>
        <ecNumber evidence="6">2.6.1.-</ecNumber>
    </recommendedName>
</protein>
<dbReference type="FunFam" id="3.40.640.10:FF:000033">
    <property type="entry name" value="Aspartate aminotransferase"/>
    <property type="match status" value="1"/>
</dbReference>
<proteinExistence type="inferred from homology"/>
<dbReference type="InterPro" id="IPR015421">
    <property type="entry name" value="PyrdxlP-dep_Trfase_major"/>
</dbReference>
<dbReference type="EMBL" id="LT629742">
    <property type="protein sequence ID" value="SDR87850.1"/>
    <property type="molecule type" value="Genomic_DNA"/>
</dbReference>
<dbReference type="EC" id="2.6.1.-" evidence="6"/>
<dbReference type="InterPro" id="IPR015424">
    <property type="entry name" value="PyrdxlP-dep_Trfase"/>
</dbReference>
<gene>
    <name evidence="8" type="ORF">SAMN04489834_0433</name>
</gene>
<dbReference type="InterPro" id="IPR004838">
    <property type="entry name" value="NHTrfase_class1_PyrdxlP-BS"/>
</dbReference>
<dbReference type="PANTHER" id="PTHR46383:SF1">
    <property type="entry name" value="ASPARTATE AMINOTRANSFERASE"/>
    <property type="match status" value="1"/>
</dbReference>
<dbReference type="GO" id="GO:0030170">
    <property type="term" value="F:pyridoxal phosphate binding"/>
    <property type="evidence" value="ECO:0007669"/>
    <property type="project" value="InterPro"/>
</dbReference>
<dbReference type="InterPro" id="IPR004839">
    <property type="entry name" value="Aminotransferase_I/II_large"/>
</dbReference>
<evidence type="ECO:0000259" key="7">
    <source>
        <dbReference type="Pfam" id="PF00155"/>
    </source>
</evidence>
<name>A0A1H1MML7_9MICO</name>